<dbReference type="AlphaFoldDB" id="B7S492"/>
<gene>
    <name evidence="3" type="ORF">PHATRDRAFT_bd1714</name>
</gene>
<dbReference type="OrthoDB" id="43982at2759"/>
<dbReference type="KEGG" id="pti:PHATRDRAFT_bd1714"/>
<keyword evidence="2" id="KW-0732">Signal</keyword>
<protein>
    <submittedName>
        <fullName evidence="3">Uncharacterized protein</fullName>
    </submittedName>
</protein>
<dbReference type="eggNOG" id="ENOG502SQSY">
    <property type="taxonomic scope" value="Eukaryota"/>
</dbReference>
<keyword evidence="4" id="KW-1185">Reference proteome</keyword>
<dbReference type="GeneID" id="7204974"/>
<dbReference type="EMBL" id="DS999284">
    <property type="protein sequence ID" value="EEC42645.1"/>
    <property type="molecule type" value="Genomic_DNA"/>
</dbReference>
<name>B7S492_PHATC</name>
<evidence type="ECO:0000313" key="3">
    <source>
        <dbReference type="EMBL" id="EEC42645.1"/>
    </source>
</evidence>
<feature type="coiled-coil region" evidence="1">
    <location>
        <begin position="178"/>
        <end position="205"/>
    </location>
</feature>
<feature type="signal peptide" evidence="2">
    <location>
        <begin position="1"/>
        <end position="24"/>
    </location>
</feature>
<organism evidence="3 4">
    <name type="scientific">Phaeodactylum tricornutum (strain CCAP 1055/1)</name>
    <dbReference type="NCBI Taxonomy" id="556484"/>
    <lineage>
        <taxon>Eukaryota</taxon>
        <taxon>Sar</taxon>
        <taxon>Stramenopiles</taxon>
        <taxon>Ochrophyta</taxon>
        <taxon>Bacillariophyta</taxon>
        <taxon>Bacillariophyceae</taxon>
        <taxon>Bacillariophycidae</taxon>
        <taxon>Naviculales</taxon>
        <taxon>Phaeodactylaceae</taxon>
        <taxon>Phaeodactylum</taxon>
    </lineage>
</organism>
<keyword evidence="1" id="KW-0175">Coiled coil</keyword>
<reference evidence="3 4" key="1">
    <citation type="journal article" date="2008" name="Nature">
        <title>The Phaeodactylum genome reveals the evolutionary history of diatom genomes.</title>
        <authorList>
            <person name="Bowler C."/>
            <person name="Allen A.E."/>
            <person name="Badger J.H."/>
            <person name="Grimwood J."/>
            <person name="Jabbari K."/>
            <person name="Kuo A."/>
            <person name="Maheswari U."/>
            <person name="Martens C."/>
            <person name="Maumus F."/>
            <person name="Otillar R.P."/>
            <person name="Rayko E."/>
            <person name="Salamov A."/>
            <person name="Vandepoele K."/>
            <person name="Beszteri B."/>
            <person name="Gruber A."/>
            <person name="Heijde M."/>
            <person name="Katinka M."/>
            <person name="Mock T."/>
            <person name="Valentin K."/>
            <person name="Verret F."/>
            <person name="Berges J.A."/>
            <person name="Brownlee C."/>
            <person name="Cadoret J.P."/>
            <person name="Chiovitti A."/>
            <person name="Choi C.J."/>
            <person name="Coesel S."/>
            <person name="De Martino A."/>
            <person name="Detter J.C."/>
            <person name="Durkin C."/>
            <person name="Falciatore A."/>
            <person name="Fournet J."/>
            <person name="Haruta M."/>
            <person name="Huysman M.J."/>
            <person name="Jenkins B.D."/>
            <person name="Jiroutova K."/>
            <person name="Jorgensen R.E."/>
            <person name="Joubert Y."/>
            <person name="Kaplan A."/>
            <person name="Kroger N."/>
            <person name="Kroth P.G."/>
            <person name="La Roche J."/>
            <person name="Lindquist E."/>
            <person name="Lommer M."/>
            <person name="Martin-Jezequel V."/>
            <person name="Lopez P.J."/>
            <person name="Lucas S."/>
            <person name="Mangogna M."/>
            <person name="McGinnis K."/>
            <person name="Medlin L.K."/>
            <person name="Montsant A."/>
            <person name="Oudot-Le Secq M.P."/>
            <person name="Napoli C."/>
            <person name="Obornik M."/>
            <person name="Parker M.S."/>
            <person name="Petit J.L."/>
            <person name="Porcel B.M."/>
            <person name="Poulsen N."/>
            <person name="Robison M."/>
            <person name="Rychlewski L."/>
            <person name="Rynearson T.A."/>
            <person name="Schmutz J."/>
            <person name="Shapiro H."/>
            <person name="Siaut M."/>
            <person name="Stanley M."/>
            <person name="Sussman M.R."/>
            <person name="Taylor A.R."/>
            <person name="Vardi A."/>
            <person name="von Dassow P."/>
            <person name="Vyverman W."/>
            <person name="Willis A."/>
            <person name="Wyrwicz L.S."/>
            <person name="Rokhsar D.S."/>
            <person name="Weissenbach J."/>
            <person name="Armbrust E.V."/>
            <person name="Green B.R."/>
            <person name="Van de Peer Y."/>
            <person name="Grigoriev I.V."/>
        </authorList>
    </citation>
    <scope>NUCLEOTIDE SEQUENCE [LARGE SCALE GENOMIC DNA]</scope>
    <source>
        <strain evidence="3 4">CCAP 1055/1</strain>
    </source>
</reference>
<dbReference type="Proteomes" id="UP000000759">
    <property type="component" value="Unassembled WGS sequence"/>
</dbReference>
<dbReference type="InParanoid" id="B7S492"/>
<proteinExistence type="predicted"/>
<evidence type="ECO:0000256" key="1">
    <source>
        <dbReference type="SAM" id="Coils"/>
    </source>
</evidence>
<dbReference type="HOGENOM" id="CLU_951462_0_0_1"/>
<feature type="chain" id="PRO_5002863383" evidence="2">
    <location>
        <begin position="25"/>
        <end position="293"/>
    </location>
</feature>
<evidence type="ECO:0000256" key="2">
    <source>
        <dbReference type="SAM" id="SignalP"/>
    </source>
</evidence>
<accession>B7S492</accession>
<evidence type="ECO:0000313" key="4">
    <source>
        <dbReference type="Proteomes" id="UP000000759"/>
    </source>
</evidence>
<dbReference type="RefSeq" id="XP_002176409.1">
    <property type="nucleotide sequence ID" value="XM_002176373.1"/>
</dbReference>
<reference evidence="4" key="2">
    <citation type="submission" date="2008-08" db="EMBL/GenBank/DDBJ databases">
        <authorList>
            <consortium name="Diatom Consortium"/>
            <person name="Grigoriev I."/>
            <person name="Grimwood J."/>
            <person name="Kuo A."/>
            <person name="Otillar R.P."/>
            <person name="Salamov A."/>
            <person name="Detter J.C."/>
            <person name="Lindquist E."/>
            <person name="Shapiro H."/>
            <person name="Lucas S."/>
            <person name="Glavina del Rio T."/>
            <person name="Pitluck S."/>
            <person name="Rokhsar D."/>
            <person name="Bowler C."/>
        </authorList>
    </citation>
    <scope>GENOME REANNOTATION</scope>
    <source>
        <strain evidence="4">CCAP 1055/1</strain>
    </source>
</reference>
<dbReference type="OMA" id="HIRFIAV"/>
<dbReference type="PaxDb" id="2850-Phatrdraft1714"/>
<sequence length="293" mass="32341">MSSVHIRFIAVLLWWSCLVTLSDAFLLFPKPITNLVDMAKSIQQQKSLDVVLDFFGDSSQRDSSTPRLSLQGLRLKLGDSLVQARRIRMPGFHGPHPSLSSGIRDLSIQARGFFTDMLGRQEVDMRDGAWELVWKDGSAAGSLICGLDVPDRGVSRNGVAMPSGRLYLTFPVFTHEGYASQQARKEASEKRADEFLQERDDALCEMQSTDNLLKKALLYRKAAEAVEKYSLTGIKQLRKMVPSGDDLVAIPNGLLLTTKGTIWTKALSGQKQILLGTAKLCQQTLSKLPATAT</sequence>